<dbReference type="InterPro" id="IPR036942">
    <property type="entry name" value="Beta-barrel_TonB_sf"/>
</dbReference>
<dbReference type="PROSITE" id="PS52016">
    <property type="entry name" value="TONB_DEPENDENT_REC_3"/>
    <property type="match status" value="1"/>
</dbReference>
<evidence type="ECO:0000256" key="8">
    <source>
        <dbReference type="PROSITE-ProRule" id="PRU01360"/>
    </source>
</evidence>
<evidence type="ECO:0000256" key="3">
    <source>
        <dbReference type="ARBA" id="ARBA00022452"/>
    </source>
</evidence>
<dbReference type="Pfam" id="PF07715">
    <property type="entry name" value="Plug"/>
    <property type="match status" value="1"/>
</dbReference>
<evidence type="ECO:0000313" key="13">
    <source>
        <dbReference type="EMBL" id="SMD33723.1"/>
    </source>
</evidence>
<name>A0A1W2GAS5_REIFA</name>
<evidence type="ECO:0000259" key="12">
    <source>
        <dbReference type="Pfam" id="PF07715"/>
    </source>
</evidence>
<dbReference type="InterPro" id="IPR037066">
    <property type="entry name" value="Plug_dom_sf"/>
</dbReference>
<dbReference type="Gene3D" id="2.60.40.1120">
    <property type="entry name" value="Carboxypeptidase-like, regulatory domain"/>
    <property type="match status" value="1"/>
</dbReference>
<dbReference type="SUPFAM" id="SSF49464">
    <property type="entry name" value="Carboxypeptidase regulatory domain-like"/>
    <property type="match status" value="1"/>
</dbReference>
<dbReference type="Proteomes" id="UP000192472">
    <property type="component" value="Unassembled WGS sequence"/>
</dbReference>
<evidence type="ECO:0000256" key="6">
    <source>
        <dbReference type="ARBA" id="ARBA00023136"/>
    </source>
</evidence>
<reference evidence="13 14" key="1">
    <citation type="submission" date="2017-04" db="EMBL/GenBank/DDBJ databases">
        <authorList>
            <person name="Afonso C.L."/>
            <person name="Miller P.J."/>
            <person name="Scott M.A."/>
            <person name="Spackman E."/>
            <person name="Goraichik I."/>
            <person name="Dimitrov K.M."/>
            <person name="Suarez D.L."/>
            <person name="Swayne D.E."/>
        </authorList>
    </citation>
    <scope>NUCLEOTIDE SEQUENCE [LARGE SCALE GENOMIC DNA]</scope>
    <source>
        <strain evidence="13 14">DSM 26133</strain>
    </source>
</reference>
<dbReference type="RefSeq" id="WP_084372126.1">
    <property type="nucleotide sequence ID" value="NZ_FWYF01000002.1"/>
</dbReference>
<dbReference type="OrthoDB" id="9768470at2"/>
<keyword evidence="14" id="KW-1185">Reference proteome</keyword>
<comment type="similarity">
    <text evidence="8 9">Belongs to the TonB-dependent receptor family.</text>
</comment>
<feature type="domain" description="TonB-dependent receptor-like beta-barrel" evidence="11">
    <location>
        <begin position="411"/>
        <end position="901"/>
    </location>
</feature>
<evidence type="ECO:0000313" key="14">
    <source>
        <dbReference type="Proteomes" id="UP000192472"/>
    </source>
</evidence>
<dbReference type="GO" id="GO:0009279">
    <property type="term" value="C:cell outer membrane"/>
    <property type="evidence" value="ECO:0007669"/>
    <property type="project" value="UniProtKB-SubCell"/>
</dbReference>
<evidence type="ECO:0000256" key="10">
    <source>
        <dbReference type="SAM" id="SignalP"/>
    </source>
</evidence>
<evidence type="ECO:0000256" key="7">
    <source>
        <dbReference type="ARBA" id="ARBA00023237"/>
    </source>
</evidence>
<dbReference type="InterPro" id="IPR008969">
    <property type="entry name" value="CarboxyPept-like_regulatory"/>
</dbReference>
<accession>A0A1W2GAS5</accession>
<dbReference type="Gene3D" id="2.170.130.10">
    <property type="entry name" value="TonB-dependent receptor, plug domain"/>
    <property type="match status" value="1"/>
</dbReference>
<dbReference type="STRING" id="692418.SAMN04488029_1628"/>
<dbReference type="AlphaFoldDB" id="A0A1W2GAS5"/>
<dbReference type="EMBL" id="FWYF01000002">
    <property type="protein sequence ID" value="SMD33723.1"/>
    <property type="molecule type" value="Genomic_DNA"/>
</dbReference>
<keyword evidence="6 8" id="KW-0472">Membrane</keyword>
<organism evidence="13 14">
    <name type="scientific">Reichenbachiella faecimaris</name>
    <dbReference type="NCBI Taxonomy" id="692418"/>
    <lineage>
        <taxon>Bacteria</taxon>
        <taxon>Pseudomonadati</taxon>
        <taxon>Bacteroidota</taxon>
        <taxon>Cytophagia</taxon>
        <taxon>Cytophagales</taxon>
        <taxon>Reichenbachiellaceae</taxon>
        <taxon>Reichenbachiella</taxon>
    </lineage>
</organism>
<dbReference type="PANTHER" id="PTHR40980:SF4">
    <property type="entry name" value="TONB-DEPENDENT RECEPTOR-LIKE BETA-BARREL DOMAIN-CONTAINING PROTEIN"/>
    <property type="match status" value="1"/>
</dbReference>
<evidence type="ECO:0000256" key="5">
    <source>
        <dbReference type="ARBA" id="ARBA00023077"/>
    </source>
</evidence>
<dbReference type="InterPro" id="IPR012910">
    <property type="entry name" value="Plug_dom"/>
</dbReference>
<gene>
    <name evidence="13" type="ORF">SAMN04488029_1628</name>
</gene>
<feature type="chain" id="PRO_5010712571" evidence="10">
    <location>
        <begin position="21"/>
        <end position="936"/>
    </location>
</feature>
<evidence type="ECO:0000256" key="1">
    <source>
        <dbReference type="ARBA" id="ARBA00004571"/>
    </source>
</evidence>
<evidence type="ECO:0000256" key="9">
    <source>
        <dbReference type="RuleBase" id="RU003357"/>
    </source>
</evidence>
<sequence length="936" mass="104775">MNKILLTLGLIISATTLSLAQQGFLRGKVIDGSNGEGLFGSTITKQGTTQGSVADFDGNFSLALEAGTHNIVIQFVSYQPQTIEGVVIKAGEVTNINVTLSEDVQQLEAVVVTAEQIRDNEVALMSIQKKSANTIDGISSAAFKKVGDSNLSSAMKRVTGVTVQGGKYVYVRGLGDRYTKTSMNGMIVPGLDPDRNDVQIDIFPTAILENVMVYKTFSPNLSGDFAGGLVDIQTKAFPDEKTTSVSVSMGYNPDMHFKSDNVNYQGSGSDFLGFDNGQRDLPIAAGTEISTRPDDFVAETTRKFDPTLGVDRSRNFMNTGLSVLHRNQIQRDKVTWGYNAIFNYKNTNTFYDGFVRKRYEKDRTTSEVSLIRDFTGVGDLSTNNVLWSGLGTLAAKTDNHTIGTSLLHTQNGVSTALKREMNFTALNNPTNINNDILAYTQRSMTNNITYGKHNFDKLRIEWSNSLLFSKISDPDYRDTRINEDDGAYGFKNGGAVNRFWRELDEVSESFKADFTYNLNEKNKLKSGGLMTFRNRNFNVYQYAYEPLEVFDVAYNDPNWILSEDNLYASTNEDGLYIQDNSNTYNNYEGRQTIFAGYLMNEMQVTPKLKSIYGVRVENVQMYYSGVRLNEDNSSEALDNEKTMNQTNLLPSVSLVYALRDDMNLRGSFNKTVARPSFKEKSSAFIEDPITRTRFSGNLDVKQAEILNYDLRWEYFFTASEMFSVSFFYKDFTDHIALVFFPNSPGQLKPRNVGEAAVYGTELEVRKNLGGISPLMENFSVGGNFSYVISKVNRKTVAVNEEGQSEYDSEVAYKGSAEGVEQYREMTGQSPYVMNGYLNYENNLLGLTGNLSYNVQGETITFIGTSNVPDVYTKPFNSLNLKVSKTFGEAANSQLSFSAKNLLSEKQQQVYKFGNEEELFSLYKPGRLFELKYTYTF</sequence>
<comment type="subcellular location">
    <subcellularLocation>
        <location evidence="1 8">Cell outer membrane</location>
        <topology evidence="1 8">Multi-pass membrane protein</topology>
    </subcellularLocation>
</comment>
<keyword evidence="7 8" id="KW-0998">Cell outer membrane</keyword>
<dbReference type="Pfam" id="PF13715">
    <property type="entry name" value="CarbopepD_reg_2"/>
    <property type="match status" value="1"/>
</dbReference>
<keyword evidence="3 8" id="KW-1134">Transmembrane beta strand</keyword>
<feature type="domain" description="TonB-dependent receptor plug" evidence="12">
    <location>
        <begin position="129"/>
        <end position="227"/>
    </location>
</feature>
<keyword evidence="2 8" id="KW-0813">Transport</keyword>
<keyword evidence="5 9" id="KW-0798">TonB box</keyword>
<dbReference type="Pfam" id="PF00593">
    <property type="entry name" value="TonB_dep_Rec_b-barrel"/>
    <property type="match status" value="1"/>
</dbReference>
<protein>
    <submittedName>
        <fullName evidence="13">TonB-dependent receptor</fullName>
    </submittedName>
</protein>
<keyword evidence="4 8" id="KW-0812">Transmembrane</keyword>
<dbReference type="InterPro" id="IPR000531">
    <property type="entry name" value="Beta-barrel_TonB"/>
</dbReference>
<dbReference type="PANTHER" id="PTHR40980">
    <property type="entry name" value="PLUG DOMAIN-CONTAINING PROTEIN"/>
    <property type="match status" value="1"/>
</dbReference>
<proteinExistence type="inferred from homology"/>
<evidence type="ECO:0000256" key="2">
    <source>
        <dbReference type="ARBA" id="ARBA00022448"/>
    </source>
</evidence>
<keyword evidence="10" id="KW-0732">Signal</keyword>
<feature type="signal peptide" evidence="10">
    <location>
        <begin position="1"/>
        <end position="20"/>
    </location>
</feature>
<keyword evidence="13" id="KW-0675">Receptor</keyword>
<evidence type="ECO:0000256" key="4">
    <source>
        <dbReference type="ARBA" id="ARBA00022692"/>
    </source>
</evidence>
<evidence type="ECO:0000259" key="11">
    <source>
        <dbReference type="Pfam" id="PF00593"/>
    </source>
</evidence>
<dbReference type="Gene3D" id="2.40.170.20">
    <property type="entry name" value="TonB-dependent receptor, beta-barrel domain"/>
    <property type="match status" value="1"/>
</dbReference>
<dbReference type="InterPro" id="IPR039426">
    <property type="entry name" value="TonB-dep_rcpt-like"/>
</dbReference>
<dbReference type="SUPFAM" id="SSF56935">
    <property type="entry name" value="Porins"/>
    <property type="match status" value="1"/>
</dbReference>